<evidence type="ECO:0000313" key="1">
    <source>
        <dbReference type="EMBL" id="BAV40380.1"/>
    </source>
</evidence>
<reference evidence="1 2" key="1">
    <citation type="submission" date="2016-08" db="EMBL/GenBank/DDBJ databases">
        <title>Complete genome sequence of Mycobacterium shinshuense, a subspecies of M. ulcerans.</title>
        <authorList>
            <person name="Yoshida M."/>
            <person name="Ogura Y."/>
            <person name="Hayashi T."/>
            <person name="Hoshino Y."/>
        </authorList>
    </citation>
    <scope>NUCLEOTIDE SEQUENCE [LARGE SCALE GENOMIC DNA]</scope>
    <source>
        <strain evidence="2">ATCC 33728</strain>
    </source>
</reference>
<name>A0A1B4Y000_MYCUL</name>
<sequence length="75" mass="8116">MRAGLVALRLRFVQPLMQPSPDLIGRIGTAFPLVAYHQRATGDDAGDTGQSKPLPHAAHDDRLSLPMVLGWNQTA</sequence>
<evidence type="ECO:0000313" key="2">
    <source>
        <dbReference type="Proteomes" id="UP000218067"/>
    </source>
</evidence>
<dbReference type="AlphaFoldDB" id="A0A1B4Y000"/>
<protein>
    <submittedName>
        <fullName evidence="1">Uncharacterized protein</fullName>
    </submittedName>
</protein>
<organism evidence="1 2">
    <name type="scientific">Mycobacterium ulcerans subsp. shinshuense</name>
    <dbReference type="NCBI Taxonomy" id="1124626"/>
    <lineage>
        <taxon>Bacteria</taxon>
        <taxon>Bacillati</taxon>
        <taxon>Actinomycetota</taxon>
        <taxon>Actinomycetes</taxon>
        <taxon>Mycobacteriales</taxon>
        <taxon>Mycobacteriaceae</taxon>
        <taxon>Mycobacterium</taxon>
        <taxon>Mycobacterium ulcerans group</taxon>
    </lineage>
</organism>
<gene>
    <name evidence="1" type="ORF">SHTP_1072</name>
</gene>
<dbReference type="EMBL" id="AP017624">
    <property type="protein sequence ID" value="BAV40380.1"/>
    <property type="molecule type" value="Genomic_DNA"/>
</dbReference>
<proteinExistence type="predicted"/>
<dbReference type="Proteomes" id="UP000218067">
    <property type="component" value="Chromosome"/>
</dbReference>
<accession>A0A1B4Y000</accession>